<sequence>MNYTQASTPSISSWTTQSLPLPLPQMQSTPPPPFNPLKRRYSVDIQAPVAKRPRIHKVLQSDGLEATNRIRAAKDEGFRGQTPNLRARTNTLFRKASQLANIANAEVYLTVRYAGECMVYNSADPNSSQPPVKFDEDIVSVVVC</sequence>
<feature type="region of interest" description="Disordered" evidence="1">
    <location>
        <begin position="1"/>
        <end position="32"/>
    </location>
</feature>
<feature type="compositionally biased region" description="Low complexity" evidence="1">
    <location>
        <begin position="13"/>
        <end position="28"/>
    </location>
</feature>
<dbReference type="EMBL" id="KZ805688">
    <property type="protein sequence ID" value="PVH92379.1"/>
    <property type="molecule type" value="Genomic_DNA"/>
</dbReference>
<gene>
    <name evidence="2" type="ORF">DM02DRAFT_677544</name>
</gene>
<evidence type="ECO:0000256" key="1">
    <source>
        <dbReference type="SAM" id="MobiDB-lite"/>
    </source>
</evidence>
<evidence type="ECO:0000313" key="3">
    <source>
        <dbReference type="Proteomes" id="UP000244855"/>
    </source>
</evidence>
<name>A0A2V1D422_9PLEO</name>
<protein>
    <recommendedName>
        <fullName evidence="4">MADS-box domain-containing protein</fullName>
    </recommendedName>
</protein>
<feature type="compositionally biased region" description="Polar residues" evidence="1">
    <location>
        <begin position="1"/>
        <end position="12"/>
    </location>
</feature>
<dbReference type="AlphaFoldDB" id="A0A2V1D422"/>
<organism evidence="2 3">
    <name type="scientific">Periconia macrospinosa</name>
    <dbReference type="NCBI Taxonomy" id="97972"/>
    <lineage>
        <taxon>Eukaryota</taxon>
        <taxon>Fungi</taxon>
        <taxon>Dikarya</taxon>
        <taxon>Ascomycota</taxon>
        <taxon>Pezizomycotina</taxon>
        <taxon>Dothideomycetes</taxon>
        <taxon>Pleosporomycetidae</taxon>
        <taxon>Pleosporales</taxon>
        <taxon>Massarineae</taxon>
        <taxon>Periconiaceae</taxon>
        <taxon>Periconia</taxon>
    </lineage>
</organism>
<dbReference type="Proteomes" id="UP000244855">
    <property type="component" value="Unassembled WGS sequence"/>
</dbReference>
<proteinExistence type="predicted"/>
<dbReference type="OrthoDB" id="3800817at2759"/>
<accession>A0A2V1D422</accession>
<evidence type="ECO:0008006" key="4">
    <source>
        <dbReference type="Google" id="ProtNLM"/>
    </source>
</evidence>
<evidence type="ECO:0000313" key="2">
    <source>
        <dbReference type="EMBL" id="PVH92379.1"/>
    </source>
</evidence>
<keyword evidence="3" id="KW-1185">Reference proteome</keyword>
<reference evidence="2 3" key="1">
    <citation type="journal article" date="2018" name="Sci. Rep.">
        <title>Comparative genomics provides insights into the lifestyle and reveals functional heterogeneity of dark septate endophytic fungi.</title>
        <authorList>
            <person name="Knapp D.G."/>
            <person name="Nemeth J.B."/>
            <person name="Barry K."/>
            <person name="Hainaut M."/>
            <person name="Henrissat B."/>
            <person name="Johnson J."/>
            <person name="Kuo A."/>
            <person name="Lim J.H.P."/>
            <person name="Lipzen A."/>
            <person name="Nolan M."/>
            <person name="Ohm R.A."/>
            <person name="Tamas L."/>
            <person name="Grigoriev I.V."/>
            <person name="Spatafora J.W."/>
            <person name="Nagy L.G."/>
            <person name="Kovacs G.M."/>
        </authorList>
    </citation>
    <scope>NUCLEOTIDE SEQUENCE [LARGE SCALE GENOMIC DNA]</scope>
    <source>
        <strain evidence="2 3">DSE2036</strain>
    </source>
</reference>